<evidence type="ECO:0000313" key="2">
    <source>
        <dbReference type="EMBL" id="CAG8543897.1"/>
    </source>
</evidence>
<reference evidence="2" key="1">
    <citation type="submission" date="2021-06" db="EMBL/GenBank/DDBJ databases">
        <authorList>
            <person name="Kallberg Y."/>
            <person name="Tangrot J."/>
            <person name="Rosling A."/>
        </authorList>
    </citation>
    <scope>NUCLEOTIDE SEQUENCE</scope>
    <source>
        <strain evidence="2">MA453B</strain>
    </source>
</reference>
<feature type="domain" description="F-box" evidence="1">
    <location>
        <begin position="1"/>
        <end position="45"/>
    </location>
</feature>
<dbReference type="AlphaFoldDB" id="A0A9N9FKR8"/>
<dbReference type="Gene3D" id="1.20.1280.50">
    <property type="match status" value="1"/>
</dbReference>
<dbReference type="InterPro" id="IPR036047">
    <property type="entry name" value="F-box-like_dom_sf"/>
</dbReference>
<evidence type="ECO:0000313" key="3">
    <source>
        <dbReference type="Proteomes" id="UP000789405"/>
    </source>
</evidence>
<dbReference type="EMBL" id="CAJVPY010001974">
    <property type="protein sequence ID" value="CAG8543897.1"/>
    <property type="molecule type" value="Genomic_DNA"/>
</dbReference>
<name>A0A9N9FKR8_9GLOM</name>
<accession>A0A9N9FKR8</accession>
<gene>
    <name evidence="2" type="ORF">DERYTH_LOCUS4937</name>
</gene>
<organism evidence="2 3">
    <name type="scientific">Dentiscutata erythropus</name>
    <dbReference type="NCBI Taxonomy" id="1348616"/>
    <lineage>
        <taxon>Eukaryota</taxon>
        <taxon>Fungi</taxon>
        <taxon>Fungi incertae sedis</taxon>
        <taxon>Mucoromycota</taxon>
        <taxon>Glomeromycotina</taxon>
        <taxon>Glomeromycetes</taxon>
        <taxon>Diversisporales</taxon>
        <taxon>Gigasporaceae</taxon>
        <taxon>Dentiscutata</taxon>
    </lineage>
</organism>
<dbReference type="OrthoDB" id="10257471at2759"/>
<sequence>MLEFIPFELFYSIVHELDEQALRNLERVSRYYNILTSDNGVWSQKALKRWENKKGMSKVCDENRKFWFESPGAWKRVYKFVEKEATRTSLDVNDLVENIWFCTPIDNPWAKDTSITFYRDGTYIHHHEFFNASFSWSIAEDGSIRLNQKLFKLTRCSNWNLKISSGNLVFKSSGAESFKRKLREADLIPRNDN</sequence>
<proteinExistence type="predicted"/>
<protein>
    <submittedName>
        <fullName evidence="2">7675_t:CDS:1</fullName>
    </submittedName>
</protein>
<dbReference type="SUPFAM" id="SSF81383">
    <property type="entry name" value="F-box domain"/>
    <property type="match status" value="1"/>
</dbReference>
<comment type="caution">
    <text evidence="2">The sequence shown here is derived from an EMBL/GenBank/DDBJ whole genome shotgun (WGS) entry which is preliminary data.</text>
</comment>
<dbReference type="InterPro" id="IPR001810">
    <property type="entry name" value="F-box_dom"/>
</dbReference>
<dbReference type="PROSITE" id="PS50181">
    <property type="entry name" value="FBOX"/>
    <property type="match status" value="1"/>
</dbReference>
<dbReference type="Proteomes" id="UP000789405">
    <property type="component" value="Unassembled WGS sequence"/>
</dbReference>
<evidence type="ECO:0000259" key="1">
    <source>
        <dbReference type="PROSITE" id="PS50181"/>
    </source>
</evidence>
<keyword evidence="3" id="KW-1185">Reference proteome</keyword>